<dbReference type="InterPro" id="IPR050287">
    <property type="entry name" value="MTA/SAH_deaminase"/>
</dbReference>
<dbReference type="SUPFAM" id="SSF51338">
    <property type="entry name" value="Composite domain of metallo-dependent hydrolases"/>
    <property type="match status" value="1"/>
</dbReference>
<dbReference type="PANTHER" id="PTHR43794:SF11">
    <property type="entry name" value="AMIDOHYDROLASE-RELATED DOMAIN-CONTAINING PROTEIN"/>
    <property type="match status" value="1"/>
</dbReference>
<comment type="caution">
    <text evidence="3">The sequence shown here is derived from an EMBL/GenBank/DDBJ whole genome shotgun (WGS) entry which is preliminary data.</text>
</comment>
<reference evidence="3 4" key="1">
    <citation type="submission" date="2019-07" db="EMBL/GenBank/DDBJ databases">
        <title>Genomic Encyclopedia of Archaeal and Bacterial Type Strains, Phase II (KMG-II): from individual species to whole genera.</title>
        <authorList>
            <person name="Goeker M."/>
        </authorList>
    </citation>
    <scope>NUCLEOTIDE SEQUENCE [LARGE SCALE GENOMIC DNA]</scope>
    <source>
        <strain evidence="3 4">ATCC BAA-1854</strain>
    </source>
</reference>
<dbReference type="InterPro" id="IPR006680">
    <property type="entry name" value="Amidohydro-rel"/>
</dbReference>
<keyword evidence="1 3" id="KW-0378">Hydrolase</keyword>
<dbReference type="SUPFAM" id="SSF51556">
    <property type="entry name" value="Metallo-dependent hydrolases"/>
    <property type="match status" value="1"/>
</dbReference>
<keyword evidence="4" id="KW-1185">Reference proteome</keyword>
<organism evidence="3 4">
    <name type="scientific">Mucilaginibacter frigoritolerans</name>
    <dbReference type="NCBI Taxonomy" id="652788"/>
    <lineage>
        <taxon>Bacteria</taxon>
        <taxon>Pseudomonadati</taxon>
        <taxon>Bacteroidota</taxon>
        <taxon>Sphingobacteriia</taxon>
        <taxon>Sphingobacteriales</taxon>
        <taxon>Sphingobacteriaceae</taxon>
        <taxon>Mucilaginibacter</taxon>
    </lineage>
</organism>
<dbReference type="RefSeq" id="WP_144913623.1">
    <property type="nucleotide sequence ID" value="NZ_VLLI01000008.1"/>
</dbReference>
<dbReference type="Pfam" id="PF01979">
    <property type="entry name" value="Amidohydro_1"/>
    <property type="match status" value="1"/>
</dbReference>
<dbReference type="PANTHER" id="PTHR43794">
    <property type="entry name" value="AMINOHYDROLASE SSNA-RELATED"/>
    <property type="match status" value="1"/>
</dbReference>
<proteinExistence type="predicted"/>
<gene>
    <name evidence="3" type="ORF">JN11_02912</name>
</gene>
<dbReference type="OrthoDB" id="9807210at2"/>
<evidence type="ECO:0000259" key="2">
    <source>
        <dbReference type="Pfam" id="PF01979"/>
    </source>
</evidence>
<dbReference type="Proteomes" id="UP000317010">
    <property type="component" value="Unassembled WGS sequence"/>
</dbReference>
<evidence type="ECO:0000313" key="3">
    <source>
        <dbReference type="EMBL" id="TWI98724.1"/>
    </source>
</evidence>
<dbReference type="GO" id="GO:0016810">
    <property type="term" value="F:hydrolase activity, acting on carbon-nitrogen (but not peptide) bonds"/>
    <property type="evidence" value="ECO:0007669"/>
    <property type="project" value="InterPro"/>
</dbReference>
<dbReference type="AlphaFoldDB" id="A0A562U019"/>
<dbReference type="InterPro" id="IPR032466">
    <property type="entry name" value="Metal_Hydrolase"/>
</dbReference>
<sequence length="387" mass="43903">MTLNNVLPVGGDEQVNILINNGKVADVSSTEMVDTVASLKLTFERAMVFPGLINSHDHLDFNLFPQLGTITYNNYTEWGKHIHEKYKAEIAAVLKIPVTLRAQWGVYKNLLAGVTTVINHGEKLGIADDIITVFEETHCLHSVQFEKGWRLKLNNPFKKALPVNIHTGEGNDWLSCHEIDRLIKWNLLRKRLIGVHAVAMTEHQAKKFDAIVWCPESNYFLLNKTARVDILRQHTPMLFGTDSTLTGDWNMWNHLHIARESRLLNDEEIYRSLTVSAAKTWQLNSGEILPGKDADIVVARVKEGLTGFNAFFATQPDDLLLVMHKGKISMFDESLLKQFDETALKNFSKIYIHGVGKYVKGNLPQLIENIIRYYPEAKFPVSLTKSV</sequence>
<dbReference type="InterPro" id="IPR011059">
    <property type="entry name" value="Metal-dep_hydrolase_composite"/>
</dbReference>
<evidence type="ECO:0000256" key="1">
    <source>
        <dbReference type="ARBA" id="ARBA00022801"/>
    </source>
</evidence>
<protein>
    <submittedName>
        <fullName evidence="3">Cytosine/adenosine deaminase-related metal-dependent hydrolase</fullName>
    </submittedName>
</protein>
<evidence type="ECO:0000313" key="4">
    <source>
        <dbReference type="Proteomes" id="UP000317010"/>
    </source>
</evidence>
<dbReference type="Gene3D" id="3.20.20.140">
    <property type="entry name" value="Metal-dependent hydrolases"/>
    <property type="match status" value="2"/>
</dbReference>
<dbReference type="Gene3D" id="2.30.40.10">
    <property type="entry name" value="Urease, subunit C, domain 1"/>
    <property type="match status" value="1"/>
</dbReference>
<feature type="domain" description="Amidohydrolase-related" evidence="2">
    <location>
        <begin position="171"/>
        <end position="328"/>
    </location>
</feature>
<name>A0A562U019_9SPHI</name>
<accession>A0A562U019</accession>
<dbReference type="EMBL" id="VLLI01000008">
    <property type="protein sequence ID" value="TWI98724.1"/>
    <property type="molecule type" value="Genomic_DNA"/>
</dbReference>